<evidence type="ECO:0000313" key="3">
    <source>
        <dbReference type="Proteomes" id="UP000294933"/>
    </source>
</evidence>
<accession>A0A4Y7QD49</accession>
<dbReference type="OrthoDB" id="3364132at2759"/>
<reference evidence="2 3" key="1">
    <citation type="submission" date="2018-06" db="EMBL/GenBank/DDBJ databases">
        <title>A transcriptomic atlas of mushroom development highlights an independent origin of complex multicellularity.</title>
        <authorList>
            <consortium name="DOE Joint Genome Institute"/>
            <person name="Krizsan K."/>
            <person name="Almasi E."/>
            <person name="Merenyi Z."/>
            <person name="Sahu N."/>
            <person name="Viragh M."/>
            <person name="Koszo T."/>
            <person name="Mondo S."/>
            <person name="Kiss B."/>
            <person name="Balint B."/>
            <person name="Kues U."/>
            <person name="Barry K."/>
            <person name="Hegedus J.C."/>
            <person name="Henrissat B."/>
            <person name="Johnson J."/>
            <person name="Lipzen A."/>
            <person name="Ohm R."/>
            <person name="Nagy I."/>
            <person name="Pangilinan J."/>
            <person name="Yan J."/>
            <person name="Xiong Y."/>
            <person name="Grigoriev I.V."/>
            <person name="Hibbett D.S."/>
            <person name="Nagy L.G."/>
        </authorList>
    </citation>
    <scope>NUCLEOTIDE SEQUENCE [LARGE SCALE GENOMIC DNA]</scope>
    <source>
        <strain evidence="2 3">SZMC22713</strain>
    </source>
</reference>
<dbReference type="EMBL" id="ML170165">
    <property type="protein sequence ID" value="TDL24780.1"/>
    <property type="molecule type" value="Genomic_DNA"/>
</dbReference>
<gene>
    <name evidence="2" type="ORF">BD410DRAFT_61069</name>
</gene>
<organism evidence="2 3">
    <name type="scientific">Rickenella mellea</name>
    <dbReference type="NCBI Taxonomy" id="50990"/>
    <lineage>
        <taxon>Eukaryota</taxon>
        <taxon>Fungi</taxon>
        <taxon>Dikarya</taxon>
        <taxon>Basidiomycota</taxon>
        <taxon>Agaricomycotina</taxon>
        <taxon>Agaricomycetes</taxon>
        <taxon>Hymenochaetales</taxon>
        <taxon>Rickenellaceae</taxon>
        <taxon>Rickenella</taxon>
    </lineage>
</organism>
<proteinExistence type="predicted"/>
<evidence type="ECO:0000256" key="1">
    <source>
        <dbReference type="SAM" id="MobiDB-lite"/>
    </source>
</evidence>
<feature type="region of interest" description="Disordered" evidence="1">
    <location>
        <begin position="59"/>
        <end position="110"/>
    </location>
</feature>
<evidence type="ECO:0000313" key="2">
    <source>
        <dbReference type="EMBL" id="TDL24780.1"/>
    </source>
</evidence>
<dbReference type="AlphaFoldDB" id="A0A4Y7QD49"/>
<keyword evidence="3" id="KW-1185">Reference proteome</keyword>
<name>A0A4Y7QD49_9AGAM</name>
<dbReference type="Proteomes" id="UP000294933">
    <property type="component" value="Unassembled WGS sequence"/>
</dbReference>
<sequence length="153" mass="17747">MHERDKRVGALRVALGESVESFAKGQIRVRAFDPCNPGPCATFRFQYRTREFLMAQKIIQIPSTPKNKRSNSSPRPSDADQHSKRKKSTRKVKEESLPSHSPPIRLGSDSHDIADAALEAEIRTRQQMVENLRKEREIQVWLTFRMHYYSECH</sequence>
<protein>
    <submittedName>
        <fullName evidence="2">Uncharacterized protein</fullName>
    </submittedName>
</protein>
<dbReference type="VEuPathDB" id="FungiDB:BD410DRAFT_61069"/>
<feature type="compositionally biased region" description="Polar residues" evidence="1">
    <location>
        <begin position="61"/>
        <end position="75"/>
    </location>
</feature>